<accession>A0A125PNB7</accession>
<evidence type="ECO:0000313" key="3">
    <source>
        <dbReference type="Proteomes" id="UP000065797"/>
    </source>
</evidence>
<dbReference type="Proteomes" id="UP000065797">
    <property type="component" value="Unassembled WGS sequence"/>
</dbReference>
<organism evidence="2 3">
    <name type="scientific">Bacillus mycoides</name>
    <dbReference type="NCBI Taxonomy" id="1405"/>
    <lineage>
        <taxon>Bacteria</taxon>
        <taxon>Bacillati</taxon>
        <taxon>Bacillota</taxon>
        <taxon>Bacilli</taxon>
        <taxon>Bacillales</taxon>
        <taxon>Bacillaceae</taxon>
        <taxon>Bacillus</taxon>
        <taxon>Bacillus cereus group</taxon>
    </lineage>
</organism>
<reference evidence="2 3" key="1">
    <citation type="submission" date="2016-01" db="EMBL/GenBank/DDBJ databases">
        <authorList>
            <person name="McClelland M."/>
            <person name="Jain A."/>
            <person name="Saraogi P."/>
            <person name="Mendelson R."/>
            <person name="Westerman R."/>
            <person name="SanMiguel P."/>
            <person name="Csonka L."/>
        </authorList>
    </citation>
    <scope>NUCLEOTIDE SEQUENCE [LARGE SCALE GENOMIC DNA]</scope>
    <source>
        <strain evidence="2 3">PE8-15</strain>
    </source>
</reference>
<name>A0A125PNB7_BACMY</name>
<gene>
    <name evidence="2" type="ORF">AWW70_12890</name>
</gene>
<keyword evidence="1" id="KW-0812">Transmembrane</keyword>
<comment type="caution">
    <text evidence="2">The sequence shown here is derived from an EMBL/GenBank/DDBJ whole genome shotgun (WGS) entry which is preliminary data.</text>
</comment>
<protein>
    <submittedName>
        <fullName evidence="2">Uncharacterized protein</fullName>
    </submittedName>
</protein>
<dbReference type="AlphaFoldDB" id="A0A125PNB7"/>
<dbReference type="EMBL" id="LRPH01000046">
    <property type="protein sequence ID" value="KWU63689.1"/>
    <property type="molecule type" value="Genomic_DNA"/>
</dbReference>
<keyword evidence="1" id="KW-0472">Membrane</keyword>
<dbReference type="RefSeq" id="WP_060750186.1">
    <property type="nucleotide sequence ID" value="NZ_LRPH01000046.1"/>
</dbReference>
<evidence type="ECO:0000313" key="2">
    <source>
        <dbReference type="EMBL" id="KWU63689.1"/>
    </source>
</evidence>
<evidence type="ECO:0000256" key="1">
    <source>
        <dbReference type="SAM" id="Phobius"/>
    </source>
</evidence>
<proteinExistence type="predicted"/>
<sequence>MSRKGWIISAVVGLLIAIGIGSTFVFSSGKGEVMELSPLEMKKFMSEDGTGFVMLNSTKKKRENWLHIVKKVAQQEKVQIQELDEESEEVPPSSNPYDWGLSQRRDALAYYEKGKLKKDIDFSTFKESELEKEVTYFVQNCKEQYQK</sequence>
<keyword evidence="1" id="KW-1133">Transmembrane helix</keyword>
<feature type="transmembrane region" description="Helical" evidence="1">
    <location>
        <begin position="6"/>
        <end position="26"/>
    </location>
</feature>